<dbReference type="EMBL" id="KN882067">
    <property type="protein sequence ID" value="KIY44696.1"/>
    <property type="molecule type" value="Genomic_DNA"/>
</dbReference>
<name>A0A0D7A460_9AGAR</name>
<proteinExistence type="predicted"/>
<reference evidence="2 3" key="1">
    <citation type="journal article" date="2015" name="Fungal Genet. Biol.">
        <title>Evolution of novel wood decay mechanisms in Agaricales revealed by the genome sequences of Fistulina hepatica and Cylindrobasidium torrendii.</title>
        <authorList>
            <person name="Floudas D."/>
            <person name="Held B.W."/>
            <person name="Riley R."/>
            <person name="Nagy L.G."/>
            <person name="Koehler G."/>
            <person name="Ransdell A.S."/>
            <person name="Younus H."/>
            <person name="Chow J."/>
            <person name="Chiniquy J."/>
            <person name="Lipzen A."/>
            <person name="Tritt A."/>
            <person name="Sun H."/>
            <person name="Haridas S."/>
            <person name="LaButti K."/>
            <person name="Ohm R.A."/>
            <person name="Kues U."/>
            <person name="Blanchette R.A."/>
            <person name="Grigoriev I.V."/>
            <person name="Minto R.E."/>
            <person name="Hibbett D.S."/>
        </authorList>
    </citation>
    <scope>NUCLEOTIDE SEQUENCE [LARGE SCALE GENOMIC DNA]</scope>
    <source>
        <strain evidence="2 3">ATCC 64428</strain>
    </source>
</reference>
<feature type="region of interest" description="Disordered" evidence="1">
    <location>
        <begin position="1"/>
        <end position="39"/>
    </location>
</feature>
<evidence type="ECO:0000313" key="3">
    <source>
        <dbReference type="Proteomes" id="UP000054144"/>
    </source>
</evidence>
<accession>A0A0D7A460</accession>
<dbReference type="AlphaFoldDB" id="A0A0D7A460"/>
<evidence type="ECO:0000256" key="1">
    <source>
        <dbReference type="SAM" id="MobiDB-lite"/>
    </source>
</evidence>
<organism evidence="2 3">
    <name type="scientific">Fistulina hepatica ATCC 64428</name>
    <dbReference type="NCBI Taxonomy" id="1128425"/>
    <lineage>
        <taxon>Eukaryota</taxon>
        <taxon>Fungi</taxon>
        <taxon>Dikarya</taxon>
        <taxon>Basidiomycota</taxon>
        <taxon>Agaricomycotina</taxon>
        <taxon>Agaricomycetes</taxon>
        <taxon>Agaricomycetidae</taxon>
        <taxon>Agaricales</taxon>
        <taxon>Fistulinaceae</taxon>
        <taxon>Fistulina</taxon>
    </lineage>
</organism>
<protein>
    <submittedName>
        <fullName evidence="2">Uncharacterized protein</fullName>
    </submittedName>
</protein>
<keyword evidence="3" id="KW-1185">Reference proteome</keyword>
<dbReference type="Proteomes" id="UP000054144">
    <property type="component" value="Unassembled WGS sequence"/>
</dbReference>
<gene>
    <name evidence="2" type="ORF">FISHEDRAFT_77315</name>
</gene>
<sequence length="235" mass="26532">MPYKASNPVEASPQGSKKSANVEGESHPRPGSSKLSKDQVYYLRNAEKCKARSREHYHTVGKYQRQARAAAKKAAKRQDIEAQAGEDVRSEVETTADAVPDAVERWLTSAWVQRQGIGPNTSPSPLSMDRSQTDRLHGLIAEVDTWLSKWGGHRDQWLAMSDIYQNDYRAMTDVRYHAEDGQILLRRLAPSIDELERLAPLGWPRDSSMKRLCVDGRAAMKMVQDGLRRLGWTND</sequence>
<evidence type="ECO:0000313" key="2">
    <source>
        <dbReference type="EMBL" id="KIY44696.1"/>
    </source>
</evidence>